<dbReference type="AlphaFoldDB" id="A0A7I7TDH7"/>
<accession>A0A7I7TDH7</accession>
<sequence length="318" mass="34674">MRSGVISAFDELQYAGHLGQECLALVQKLLREELRKFLALANLEFEDVVQDFLVDRIKPLTASLLSQATGDDSLAKLLRMSIRNWLIDRARETGVGHIRRTVEKVLSAATDFERVPDDEVGAGRWRMAGTEAQPWVGRVGDLTAAAWSVRDVRIPKWSSTTRRAPLADRESLVAIIRSVLTSAEGSVEIAHLVAVFANRFAAALDPRFASIDDDDNPIDVESVTPDPEESLLAEELALDVATAAAEIASRLTDTEREIVPILHDSRAIRLKLGKGRTQCAAFGARLKAKIRELAGTTDDAEEIVREVVALCGGVSNAG</sequence>
<dbReference type="Proteomes" id="UP000467148">
    <property type="component" value="Chromosome"/>
</dbReference>
<gene>
    <name evidence="1" type="ORF">MHEL_50560</name>
</gene>
<evidence type="ECO:0000313" key="2">
    <source>
        <dbReference type="Proteomes" id="UP000467148"/>
    </source>
</evidence>
<dbReference type="EMBL" id="AP022596">
    <property type="protein sequence ID" value="BBY66813.1"/>
    <property type="molecule type" value="Genomic_DNA"/>
</dbReference>
<dbReference type="RefSeq" id="WP_163750778.1">
    <property type="nucleotide sequence ID" value="NZ_AP022596.1"/>
</dbReference>
<proteinExistence type="predicted"/>
<protein>
    <submittedName>
        <fullName evidence="1">Uncharacterized protein</fullName>
    </submittedName>
</protein>
<keyword evidence="2" id="KW-1185">Reference proteome</keyword>
<name>A0A7I7TDH7_9MYCO</name>
<reference evidence="1 2" key="1">
    <citation type="journal article" date="2019" name="Emerg. Microbes Infect.">
        <title>Comprehensive subspecies identification of 175 nontuberculous mycobacteria species based on 7547 genomic profiles.</title>
        <authorList>
            <person name="Matsumoto Y."/>
            <person name="Kinjo T."/>
            <person name="Motooka D."/>
            <person name="Nabeya D."/>
            <person name="Jung N."/>
            <person name="Uechi K."/>
            <person name="Horii T."/>
            <person name="Iida T."/>
            <person name="Fujita J."/>
            <person name="Nakamura S."/>
        </authorList>
    </citation>
    <scope>NUCLEOTIDE SEQUENCE [LARGE SCALE GENOMIC DNA]</scope>
    <source>
        <strain evidence="1 2">JCM 30396</strain>
    </source>
</reference>
<organism evidence="1 2">
    <name type="scientific">Mycolicibacterium helvum</name>
    <dbReference type="NCBI Taxonomy" id="1534349"/>
    <lineage>
        <taxon>Bacteria</taxon>
        <taxon>Bacillati</taxon>
        <taxon>Actinomycetota</taxon>
        <taxon>Actinomycetes</taxon>
        <taxon>Mycobacteriales</taxon>
        <taxon>Mycobacteriaceae</taxon>
        <taxon>Mycolicibacterium</taxon>
    </lineage>
</organism>
<dbReference type="KEGG" id="mhev:MHEL_50560"/>
<evidence type="ECO:0000313" key="1">
    <source>
        <dbReference type="EMBL" id="BBY66813.1"/>
    </source>
</evidence>